<dbReference type="STRING" id="32473.ENSXCOP00000015201"/>
<dbReference type="PANTHER" id="PTHR21705">
    <property type="entry name" value="RAI16 PROTEIN-RELATED"/>
    <property type="match status" value="1"/>
</dbReference>
<dbReference type="Pfam" id="PF19311">
    <property type="entry name" value="KELAA"/>
    <property type="match status" value="1"/>
</dbReference>
<proteinExistence type="inferred from homology"/>
<dbReference type="AlphaFoldDB" id="A0A3B5M0R1"/>
<evidence type="ECO:0000259" key="2">
    <source>
        <dbReference type="Pfam" id="PF19314"/>
    </source>
</evidence>
<evidence type="ECO:0000313" key="4">
    <source>
        <dbReference type="Proteomes" id="UP000261380"/>
    </source>
</evidence>
<dbReference type="Ensembl" id="ENSXCOT00000015392.1">
    <property type="protein sequence ID" value="ENSXCOP00000015201.1"/>
    <property type="gene ID" value="ENSXCOG00000011515.1"/>
</dbReference>
<protein>
    <recommendedName>
        <fullName evidence="2">FHF complex subunit HOOK-interacting protein C-terminal domain-containing protein</fullName>
    </recommendedName>
</protein>
<dbReference type="Pfam" id="PF19314">
    <property type="entry name" value="DUF5917"/>
    <property type="match status" value="1"/>
</dbReference>
<accession>A0A3B5M0R1</accession>
<dbReference type="PANTHER" id="PTHR21705:SF9">
    <property type="entry name" value="FHF COMPLEX SUBUNIT HOOK-INTERACTING PROTEIN 2B"/>
    <property type="match status" value="1"/>
</dbReference>
<comment type="similarity">
    <text evidence="1">Belongs to the FHIP family.</text>
</comment>
<dbReference type="InterPro" id="IPR019384">
    <property type="entry name" value="FHIP"/>
</dbReference>
<reference evidence="3" key="2">
    <citation type="submission" date="2025-09" db="UniProtKB">
        <authorList>
            <consortium name="Ensembl"/>
        </authorList>
    </citation>
    <scope>IDENTIFICATION</scope>
</reference>
<evidence type="ECO:0000256" key="1">
    <source>
        <dbReference type="ARBA" id="ARBA00024336"/>
    </source>
</evidence>
<dbReference type="InterPro" id="IPR045668">
    <property type="entry name" value="FHIP_KELAA_motif"/>
</dbReference>
<dbReference type="Proteomes" id="UP000261380">
    <property type="component" value="Unplaced"/>
</dbReference>
<evidence type="ECO:0000313" key="3">
    <source>
        <dbReference type="Ensembl" id="ENSXCOP00000015201.1"/>
    </source>
</evidence>
<organism evidence="3 4">
    <name type="scientific">Xiphophorus couchianus</name>
    <name type="common">Monterrey platyfish</name>
    <dbReference type="NCBI Taxonomy" id="32473"/>
    <lineage>
        <taxon>Eukaryota</taxon>
        <taxon>Metazoa</taxon>
        <taxon>Chordata</taxon>
        <taxon>Craniata</taxon>
        <taxon>Vertebrata</taxon>
        <taxon>Euteleostomi</taxon>
        <taxon>Actinopterygii</taxon>
        <taxon>Neopterygii</taxon>
        <taxon>Teleostei</taxon>
        <taxon>Neoteleostei</taxon>
        <taxon>Acanthomorphata</taxon>
        <taxon>Ovalentaria</taxon>
        <taxon>Atherinomorphae</taxon>
        <taxon>Cyprinodontiformes</taxon>
        <taxon>Poeciliidae</taxon>
        <taxon>Poeciliinae</taxon>
        <taxon>Xiphophorus</taxon>
    </lineage>
</organism>
<dbReference type="GeneTree" id="ENSGT00950000182936"/>
<reference evidence="3" key="1">
    <citation type="submission" date="2025-08" db="UniProtKB">
        <authorList>
            <consortium name="Ensembl"/>
        </authorList>
    </citation>
    <scope>IDENTIFICATION</scope>
</reference>
<keyword evidence="4" id="KW-1185">Reference proteome</keyword>
<feature type="domain" description="FHF complex subunit HOOK-interacting protein C-terminal" evidence="2">
    <location>
        <begin position="5"/>
        <end position="80"/>
    </location>
</feature>
<sequence>MSRCQPYEVNLQLTAVLSRLCAFSHPLLDEYLLDPFVHLSAGSRSLFAVLVRVVGELMERIQQVVDLPQRLLDTRRRLLGLHLDHPALLQGVIVLEEFCKELAAIAFVKMPLDRNHDRFCSGPGSVGPEPAERS</sequence>
<name>A0A3B5M0R1_9TELE</name>
<dbReference type="InterPro" id="IPR045669">
    <property type="entry name" value="FHIP_C"/>
</dbReference>